<dbReference type="InterPro" id="IPR036271">
    <property type="entry name" value="Tet_transcr_reg_TetR-rel_C_sf"/>
</dbReference>
<dbReference type="InterPro" id="IPR001647">
    <property type="entry name" value="HTH_TetR"/>
</dbReference>
<organism evidence="8 9">
    <name type="scientific">Streptomyces nigrescens</name>
    <dbReference type="NCBI Taxonomy" id="1920"/>
    <lineage>
        <taxon>Bacteria</taxon>
        <taxon>Bacillati</taxon>
        <taxon>Actinomycetota</taxon>
        <taxon>Actinomycetes</taxon>
        <taxon>Kitasatosporales</taxon>
        <taxon>Streptomycetaceae</taxon>
        <taxon>Streptomyces</taxon>
    </lineage>
</organism>
<feature type="region of interest" description="Disordered" evidence="6">
    <location>
        <begin position="1"/>
        <end position="20"/>
    </location>
</feature>
<dbReference type="InterPro" id="IPR039538">
    <property type="entry name" value="BetI_C"/>
</dbReference>
<evidence type="ECO:0000256" key="4">
    <source>
        <dbReference type="ARBA" id="ARBA00023163"/>
    </source>
</evidence>
<reference evidence="8" key="1">
    <citation type="submission" date="2022-06" db="EMBL/GenBank/DDBJ databases">
        <title>Complete genome sequence of Streptomyces nigrescens HEK616.</title>
        <authorList>
            <person name="Asamizu S."/>
            <person name="Onaka H."/>
        </authorList>
    </citation>
    <scope>NUCLEOTIDE SEQUENCE</scope>
    <source>
        <strain evidence="8">HEK616</strain>
        <plasmid evidence="8">SNP1</plasmid>
    </source>
</reference>
<keyword evidence="4" id="KW-0804">Transcription</keyword>
<evidence type="ECO:0000256" key="1">
    <source>
        <dbReference type="ARBA" id="ARBA00022491"/>
    </source>
</evidence>
<feature type="DNA-binding region" description="H-T-H motif" evidence="5">
    <location>
        <begin position="43"/>
        <end position="62"/>
    </location>
</feature>
<evidence type="ECO:0000256" key="6">
    <source>
        <dbReference type="SAM" id="MobiDB-lite"/>
    </source>
</evidence>
<evidence type="ECO:0000256" key="5">
    <source>
        <dbReference type="PROSITE-ProRule" id="PRU00335"/>
    </source>
</evidence>
<evidence type="ECO:0000313" key="9">
    <source>
        <dbReference type="Proteomes" id="UP001059597"/>
    </source>
</evidence>
<accession>A0ABN6R6H3</accession>
<dbReference type="Pfam" id="PF00440">
    <property type="entry name" value="TetR_N"/>
    <property type="match status" value="1"/>
</dbReference>
<dbReference type="PANTHER" id="PTHR47506">
    <property type="entry name" value="TRANSCRIPTIONAL REGULATORY PROTEIN"/>
    <property type="match status" value="1"/>
</dbReference>
<dbReference type="EMBL" id="AP026074">
    <property type="protein sequence ID" value="BDM73994.1"/>
    <property type="molecule type" value="Genomic_DNA"/>
</dbReference>
<dbReference type="SUPFAM" id="SSF48498">
    <property type="entry name" value="Tetracyclin repressor-like, C-terminal domain"/>
    <property type="match status" value="1"/>
</dbReference>
<sequence length="266" mass="28020">MSADADHTPKRRPTRAEAKARTRRLLLDAAARTYARKGFAGASVEEIAEAAGFSIGAVYSNFGSKDRLFVELLKERASEQVSRATEIVAHAQTGDDPVPALGRLLANAADKDPDFAPLQAEFWLYAVRNPPLLETLAEELRGPRAELSSLMGKALEHIGAQPTVSADAVATIAMALFQGLLRQRRIDPASVPDELLGQAMRWLFAGIAANGTAAGTPLPGAAAADARIAAATAPGTQAPEATAPAIPAQPPEPTPPNSPEHDEEIR</sequence>
<proteinExistence type="predicted"/>
<feature type="region of interest" description="Disordered" evidence="6">
    <location>
        <begin position="229"/>
        <end position="266"/>
    </location>
</feature>
<keyword evidence="8" id="KW-0614">Plasmid</keyword>
<dbReference type="RefSeq" id="WP_261957598.1">
    <property type="nucleotide sequence ID" value="NZ_AP026074.1"/>
</dbReference>
<evidence type="ECO:0000259" key="7">
    <source>
        <dbReference type="PROSITE" id="PS50977"/>
    </source>
</evidence>
<dbReference type="Gene3D" id="1.10.357.10">
    <property type="entry name" value="Tetracycline Repressor, domain 2"/>
    <property type="match status" value="1"/>
</dbReference>
<dbReference type="SUPFAM" id="SSF46689">
    <property type="entry name" value="Homeodomain-like"/>
    <property type="match status" value="1"/>
</dbReference>
<dbReference type="PANTHER" id="PTHR47506:SF6">
    <property type="entry name" value="HTH-TYPE TRANSCRIPTIONAL REPRESSOR NEMR"/>
    <property type="match status" value="1"/>
</dbReference>
<dbReference type="PRINTS" id="PR00455">
    <property type="entry name" value="HTHTETR"/>
</dbReference>
<name>A0ABN6R6H3_STRNI</name>
<evidence type="ECO:0000256" key="2">
    <source>
        <dbReference type="ARBA" id="ARBA00023015"/>
    </source>
</evidence>
<dbReference type="Pfam" id="PF13977">
    <property type="entry name" value="TetR_C_6"/>
    <property type="match status" value="1"/>
</dbReference>
<keyword evidence="9" id="KW-1185">Reference proteome</keyword>
<feature type="domain" description="HTH tetR-type" evidence="7">
    <location>
        <begin position="20"/>
        <end position="80"/>
    </location>
</feature>
<protein>
    <recommendedName>
        <fullName evidence="7">HTH tetR-type domain-containing protein</fullName>
    </recommendedName>
</protein>
<gene>
    <name evidence="8" type="ORF">HEK616_74810</name>
</gene>
<keyword evidence="3 5" id="KW-0238">DNA-binding</keyword>
<feature type="compositionally biased region" description="Low complexity" evidence="6">
    <location>
        <begin position="229"/>
        <end position="246"/>
    </location>
</feature>
<dbReference type="Proteomes" id="UP001059597">
    <property type="component" value="Plasmid SNP1"/>
</dbReference>
<keyword evidence="1" id="KW-0678">Repressor</keyword>
<keyword evidence="2" id="KW-0805">Transcription regulation</keyword>
<evidence type="ECO:0000313" key="8">
    <source>
        <dbReference type="EMBL" id="BDM73994.1"/>
    </source>
</evidence>
<geneLocation type="plasmid" evidence="8 9">
    <name>SNP1</name>
</geneLocation>
<dbReference type="InterPro" id="IPR009057">
    <property type="entry name" value="Homeodomain-like_sf"/>
</dbReference>
<dbReference type="PROSITE" id="PS50977">
    <property type="entry name" value="HTH_TETR_2"/>
    <property type="match status" value="1"/>
</dbReference>
<evidence type="ECO:0000256" key="3">
    <source>
        <dbReference type="ARBA" id="ARBA00023125"/>
    </source>
</evidence>
<feature type="compositionally biased region" description="Pro residues" evidence="6">
    <location>
        <begin position="247"/>
        <end position="258"/>
    </location>
</feature>